<dbReference type="GO" id="GO:0055085">
    <property type="term" value="P:transmembrane transport"/>
    <property type="evidence" value="ECO:0007669"/>
    <property type="project" value="InterPro"/>
</dbReference>
<evidence type="ECO:0000256" key="3">
    <source>
        <dbReference type="ARBA" id="ARBA00022448"/>
    </source>
</evidence>
<dbReference type="NCBIfam" id="TIGR00787">
    <property type="entry name" value="dctP"/>
    <property type="match status" value="1"/>
</dbReference>
<feature type="binding site" evidence="5">
    <location>
        <position position="163"/>
    </location>
    <ligand>
        <name>N-acetyl-beta-neuraminate</name>
        <dbReference type="ChEBI" id="CHEBI:58705"/>
    </ligand>
</feature>
<feature type="binding site" evidence="5">
    <location>
        <position position="223"/>
    </location>
    <ligand>
        <name>N-acetyl-beta-neuraminate</name>
        <dbReference type="ChEBI" id="CHEBI:58705"/>
    </ligand>
</feature>
<dbReference type="PANTHER" id="PTHR33376:SF4">
    <property type="entry name" value="SIALIC ACID-BINDING PERIPLASMIC PROTEIN SIAP"/>
    <property type="match status" value="1"/>
</dbReference>
<dbReference type="AlphaFoldDB" id="B9TSN1"/>
<keyword evidence="3" id="KW-0813">Transport</keyword>
<feature type="binding site" evidence="5">
    <location>
        <position position="104"/>
    </location>
    <ligand>
        <name>N-acetyl-beta-neuraminate</name>
        <dbReference type="ChEBI" id="CHEBI:58705"/>
    </ligand>
</feature>
<dbReference type="Gene3D" id="3.40.190.170">
    <property type="entry name" value="Bacterial extracellular solute-binding protein, family 7"/>
    <property type="match status" value="1"/>
</dbReference>
<protein>
    <submittedName>
        <fullName evidence="7">C4-dicarboxylate-binding periplasmic protein</fullName>
    </submittedName>
</protein>
<organism evidence="7">
    <name type="scientific">Vibrio cholerae</name>
    <dbReference type="NCBI Taxonomy" id="666"/>
    <lineage>
        <taxon>Bacteria</taxon>
        <taxon>Pseudomonadati</taxon>
        <taxon>Pseudomonadota</taxon>
        <taxon>Gammaproteobacteria</taxon>
        <taxon>Vibrionales</taxon>
        <taxon>Vibrionaceae</taxon>
        <taxon>Vibrio</taxon>
    </lineage>
</organism>
<reference evidence="7" key="1">
    <citation type="journal article" date="2005" name="Mem. Inst. Oswaldo Cruz">
        <title>The neuraminidase gene is present in the non-toxigenic Vibrio cholerae Amazonia strain: a different allele in comparison to the pandemic strains.</title>
        <authorList>
            <person name="Figueiredo S.C."/>
            <person name="Neves-Borges A.C."/>
            <person name="Coelho A."/>
        </authorList>
    </citation>
    <scope>NUCLEOTIDE SEQUENCE</scope>
    <source>
        <strain evidence="7">Amazonia</strain>
    </source>
</reference>
<proteinExistence type="inferred from homology"/>
<evidence type="ECO:0000313" key="7">
    <source>
        <dbReference type="EMBL" id="ACA01844.1"/>
    </source>
</evidence>
<dbReference type="NCBIfam" id="NF037995">
    <property type="entry name" value="TRAP_S1"/>
    <property type="match status" value="1"/>
</dbReference>
<comment type="subcellular location">
    <subcellularLocation>
        <location evidence="1">Cell envelope</location>
    </subcellularLocation>
</comment>
<accession>B9TSN1</accession>
<comment type="similarity">
    <text evidence="2">Belongs to the bacterial solute-binding protein 7 family.</text>
</comment>
<feature type="chain" id="PRO_5002890448" evidence="6">
    <location>
        <begin position="39"/>
        <end position="337"/>
    </location>
</feature>
<evidence type="ECO:0000256" key="5">
    <source>
        <dbReference type="PIRSR" id="PIRSR006470-1"/>
    </source>
</evidence>
<reference evidence="7" key="2">
    <citation type="submission" date="2005-03" db="EMBL/GenBank/DDBJ databases">
        <title>The VPI-2 pathogenicity island of Vibrio cholerae Amazonia.</title>
        <authorList>
            <person name="Figueiredo S.C.A."/>
            <person name="Reis R.C."/>
            <person name="Goncalves M.S.M."/>
            <person name="Beltrao P.J.M.S.I."/>
            <person name="Coelho A."/>
        </authorList>
    </citation>
    <scope>NUCLEOTIDE SEQUENCE</scope>
    <source>
        <strain evidence="7">Amazonia</strain>
    </source>
</reference>
<evidence type="ECO:0000256" key="4">
    <source>
        <dbReference type="ARBA" id="ARBA00022729"/>
    </source>
</evidence>
<dbReference type="PIRSF" id="PIRSF006470">
    <property type="entry name" value="DctB"/>
    <property type="match status" value="1"/>
</dbReference>
<feature type="binding site" evidence="5">
    <location>
        <position position="183"/>
    </location>
    <ligand>
        <name>N-acetyl-beta-neuraminate</name>
        <dbReference type="ChEBI" id="CHEBI:58705"/>
    </ligand>
</feature>
<dbReference type="InterPro" id="IPR038404">
    <property type="entry name" value="TRAP_DctP_sf"/>
</dbReference>
<dbReference type="Pfam" id="PF03480">
    <property type="entry name" value="DctP"/>
    <property type="match status" value="1"/>
</dbReference>
<feature type="signal peptide" evidence="6">
    <location>
        <begin position="1"/>
        <end position="38"/>
    </location>
</feature>
<dbReference type="CDD" id="cd13672">
    <property type="entry name" value="PBP2_TRAP_Siap"/>
    <property type="match status" value="1"/>
</dbReference>
<evidence type="ECO:0000256" key="2">
    <source>
        <dbReference type="ARBA" id="ARBA00009023"/>
    </source>
</evidence>
<reference evidence="7" key="3">
    <citation type="submission" date="2007-11" db="EMBL/GenBank/DDBJ databases">
        <authorList>
            <person name="Coelho A."/>
        </authorList>
    </citation>
    <scope>NUCLEOTIDE SEQUENCE</scope>
    <source>
        <strain evidence="7">Amazonia</strain>
    </source>
</reference>
<dbReference type="EMBL" id="EU272902">
    <property type="protein sequence ID" value="ACA01844.1"/>
    <property type="molecule type" value="Genomic_DNA"/>
</dbReference>
<sequence length="337" mass="37726">MKMVRQGVTGKNKGKNMKTINKITIAILTLSAAASVNAATTLKMGMQASVGSVEYNSAKMLADTLEEMSQGEIKLALYPSAQLGDDRAMLQQLTLGDLDITYAEFGRMGLWIPRAEAVMLPYVAKDFDHLRRMFESDFGQGVRDEMLQKFNWRALDTWYNGTRETTSNRPLNSIEDFKGLKLRVPNAKQNLNYAKLSGASPTPMSFSEVYLALQTNAVDGQENPLPTIKTMKFYEVQKNLAMTHHIVNDQMVIISESTWQKLSDTDKDIIQKAVQKVGDAHTQTVKTQEEELVSFFKSEGINVTYPDLGPFREAMQPLYKEFDSNIGQPIVSKLAAM</sequence>
<dbReference type="PANTHER" id="PTHR33376">
    <property type="match status" value="1"/>
</dbReference>
<keyword evidence="4 6" id="KW-0732">Signal</keyword>
<name>B9TSN1_VIBCL</name>
<dbReference type="InterPro" id="IPR004682">
    <property type="entry name" value="TRAP_DctP"/>
</dbReference>
<evidence type="ECO:0000256" key="1">
    <source>
        <dbReference type="ARBA" id="ARBA00004196"/>
    </source>
</evidence>
<evidence type="ECO:0000256" key="6">
    <source>
        <dbReference type="SAM" id="SignalP"/>
    </source>
</evidence>
<dbReference type="GO" id="GO:0030288">
    <property type="term" value="C:outer membrane-bounded periplasmic space"/>
    <property type="evidence" value="ECO:0007669"/>
    <property type="project" value="InterPro"/>
</dbReference>
<gene>
    <name evidence="7" type="ORF">VPI2_0027c</name>
</gene>
<dbReference type="InterPro" id="IPR018389">
    <property type="entry name" value="DctP_fam"/>
</dbReference>